<feature type="domain" description="HTH araC/xylS-type" evidence="5">
    <location>
        <begin position="174"/>
        <end position="273"/>
    </location>
</feature>
<dbReference type="EMBL" id="CP041372">
    <property type="protein sequence ID" value="QKS72978.1"/>
    <property type="molecule type" value="Genomic_DNA"/>
</dbReference>
<evidence type="ECO:0000256" key="3">
    <source>
        <dbReference type="ARBA" id="ARBA00023159"/>
    </source>
</evidence>
<evidence type="ECO:0000256" key="2">
    <source>
        <dbReference type="ARBA" id="ARBA00023125"/>
    </source>
</evidence>
<dbReference type="PROSITE" id="PS01124">
    <property type="entry name" value="HTH_ARAC_FAMILY_2"/>
    <property type="match status" value="1"/>
</dbReference>
<dbReference type="SUPFAM" id="SSF51215">
    <property type="entry name" value="Regulatory protein AraC"/>
    <property type="match status" value="1"/>
</dbReference>
<dbReference type="InterPro" id="IPR009057">
    <property type="entry name" value="Homeodomain-like_sf"/>
</dbReference>
<reference evidence="7" key="1">
    <citation type="submission" date="2019-07" db="EMBL/GenBank/DDBJ databases">
        <title>Bacillus alkalisoli sp. nov. isolated from saline soil.</title>
        <authorList>
            <person name="Sun J.-Q."/>
            <person name="Xu L."/>
        </authorList>
    </citation>
    <scope>NUCLEOTIDE SEQUENCE [LARGE SCALE GENOMIC DNA]</scope>
    <source>
        <strain evidence="7">M4U3P1</strain>
    </source>
</reference>
<dbReference type="PROSITE" id="PS00041">
    <property type="entry name" value="HTH_ARAC_FAMILY_1"/>
    <property type="match status" value="1"/>
</dbReference>
<keyword evidence="2" id="KW-0238">DNA-binding</keyword>
<keyword evidence="1" id="KW-0805">Transcription regulation</keyword>
<dbReference type="KEGG" id="psua:FLK61_40995"/>
<dbReference type="AlphaFoldDB" id="A0A859FJK8"/>
<evidence type="ECO:0000256" key="1">
    <source>
        <dbReference type="ARBA" id="ARBA00023015"/>
    </source>
</evidence>
<evidence type="ECO:0000313" key="7">
    <source>
        <dbReference type="Proteomes" id="UP000318138"/>
    </source>
</evidence>
<proteinExistence type="predicted"/>
<dbReference type="Proteomes" id="UP000318138">
    <property type="component" value="Chromosome"/>
</dbReference>
<dbReference type="InterPro" id="IPR003313">
    <property type="entry name" value="AraC-bd"/>
</dbReference>
<organism evidence="6 7">
    <name type="scientific">Paenalkalicoccus suaedae</name>
    <dbReference type="NCBI Taxonomy" id="2592382"/>
    <lineage>
        <taxon>Bacteria</taxon>
        <taxon>Bacillati</taxon>
        <taxon>Bacillota</taxon>
        <taxon>Bacilli</taxon>
        <taxon>Bacillales</taxon>
        <taxon>Bacillaceae</taxon>
        <taxon>Paenalkalicoccus</taxon>
    </lineage>
</organism>
<dbReference type="Gene3D" id="1.10.10.60">
    <property type="entry name" value="Homeodomain-like"/>
    <property type="match status" value="2"/>
</dbReference>
<dbReference type="SMART" id="SM00342">
    <property type="entry name" value="HTH_ARAC"/>
    <property type="match status" value="1"/>
</dbReference>
<sequence length="275" mass="31799">MYFSKKRYTFSQTGSSLPLFVESVGYNPQELDFNRPEGYPHYHWLQTTDGEGLFTFQGQSYPLPKGRGIFINPYTPHAYHTVKRPWSTAYITFGGASVSSILTALELNGSAVYEEPRDEPLTQIIYKMMEEVQTNIEFSSLQLSRYLYDFLIQLKQHARANNSHSLSHFYEKVRPIVDWLEISFAEDIGLADIAKHANVSPQYLNRLFQETFSSSPYSFLVQLRIRKAKELLVASPDLPLNQVASLTGFKDVSHFVATFRRREQITPKQYRILHH</sequence>
<dbReference type="GO" id="GO:0043565">
    <property type="term" value="F:sequence-specific DNA binding"/>
    <property type="evidence" value="ECO:0007669"/>
    <property type="project" value="InterPro"/>
</dbReference>
<name>A0A859FJK8_9BACI</name>
<dbReference type="RefSeq" id="WP_176010945.1">
    <property type="nucleotide sequence ID" value="NZ_CP041372.2"/>
</dbReference>
<keyword evidence="4" id="KW-0804">Transcription</keyword>
<dbReference type="InterPro" id="IPR050204">
    <property type="entry name" value="AraC_XylS_family_regulators"/>
</dbReference>
<evidence type="ECO:0000259" key="5">
    <source>
        <dbReference type="PROSITE" id="PS01124"/>
    </source>
</evidence>
<dbReference type="Pfam" id="PF12833">
    <property type="entry name" value="HTH_18"/>
    <property type="match status" value="1"/>
</dbReference>
<dbReference type="InterPro" id="IPR018062">
    <property type="entry name" value="HTH_AraC-typ_CS"/>
</dbReference>
<evidence type="ECO:0000313" key="6">
    <source>
        <dbReference type="EMBL" id="QKS72978.1"/>
    </source>
</evidence>
<gene>
    <name evidence="6" type="ORF">FLK61_40995</name>
</gene>
<keyword evidence="7" id="KW-1185">Reference proteome</keyword>
<dbReference type="InterPro" id="IPR018060">
    <property type="entry name" value="HTH_AraC"/>
</dbReference>
<dbReference type="InterPro" id="IPR037923">
    <property type="entry name" value="HTH-like"/>
</dbReference>
<keyword evidence="3" id="KW-0010">Activator</keyword>
<evidence type="ECO:0000256" key="4">
    <source>
        <dbReference type="ARBA" id="ARBA00023163"/>
    </source>
</evidence>
<dbReference type="SUPFAM" id="SSF46689">
    <property type="entry name" value="Homeodomain-like"/>
    <property type="match status" value="2"/>
</dbReference>
<protein>
    <submittedName>
        <fullName evidence="6">AraC family transcriptional regulator</fullName>
    </submittedName>
</protein>
<dbReference type="Pfam" id="PF02311">
    <property type="entry name" value="AraC_binding"/>
    <property type="match status" value="1"/>
</dbReference>
<dbReference type="PANTHER" id="PTHR46796">
    <property type="entry name" value="HTH-TYPE TRANSCRIPTIONAL ACTIVATOR RHAS-RELATED"/>
    <property type="match status" value="1"/>
</dbReference>
<dbReference type="GO" id="GO:0003700">
    <property type="term" value="F:DNA-binding transcription factor activity"/>
    <property type="evidence" value="ECO:0007669"/>
    <property type="project" value="InterPro"/>
</dbReference>
<accession>A0A859FJK8</accession>
<dbReference type="Gene3D" id="2.60.120.280">
    <property type="entry name" value="Regulatory protein AraC"/>
    <property type="match status" value="1"/>
</dbReference>